<dbReference type="EMBL" id="JQBQ01000022">
    <property type="protein sequence ID" value="KRN90413.1"/>
    <property type="molecule type" value="Genomic_DNA"/>
</dbReference>
<dbReference type="GO" id="GO:0008976">
    <property type="term" value="F:polyphosphate kinase activity"/>
    <property type="evidence" value="ECO:0007669"/>
    <property type="project" value="InterPro"/>
</dbReference>
<dbReference type="PANTHER" id="PTHR34383">
    <property type="entry name" value="POLYPHOSPHATE:AMP PHOSPHOTRANSFERASE-RELATED"/>
    <property type="match status" value="1"/>
</dbReference>
<evidence type="ECO:0000256" key="2">
    <source>
        <dbReference type="ARBA" id="ARBA00022777"/>
    </source>
</evidence>
<dbReference type="PATRIC" id="fig|695563.3.peg.738"/>
<dbReference type="NCBIfam" id="TIGR03709">
    <property type="entry name" value="PPK2_rel_1"/>
    <property type="match status" value="1"/>
</dbReference>
<dbReference type="InterPro" id="IPR022300">
    <property type="entry name" value="PPK2-rel_1"/>
</dbReference>
<dbReference type="InterPro" id="IPR027417">
    <property type="entry name" value="P-loop_NTPase"/>
</dbReference>
<keyword evidence="2" id="KW-0418">Kinase</keyword>
<protein>
    <recommendedName>
        <fullName evidence="3">Polyphosphate kinase-2-related domain-containing protein</fullName>
    </recommendedName>
</protein>
<sequence length="293" mass="34730">METKQFCYRKANFQISKAPTFVEDSSKKLKKIKKQIKQNIKHIDKAQAKMNARHEYSILIVLQGMDAAGKDSMVKHILSGVNPSGFNVASFKQPTAEELNHDYLWRVNRELPPRGHIGVFNRSYYEDVLISRVHPQIILNDNLPNIHSLTDIDDHFFENRYKDIRNYEEYLTRNGYVILKFFLHISKDEQKRRFMARIQTPKKNWKLSSSDIKERHYWNKYQSVYEKAINATATEKNPWYVIPSDDKWYSRLIVSDILTKRLEKLPLAYPTMSPDQEKELNLAKQLLQDEDKY</sequence>
<dbReference type="SUPFAM" id="SSF52540">
    <property type="entry name" value="P-loop containing nucleoside triphosphate hydrolases"/>
    <property type="match status" value="1"/>
</dbReference>
<evidence type="ECO:0000313" key="5">
    <source>
        <dbReference type="Proteomes" id="UP000051529"/>
    </source>
</evidence>
<dbReference type="Proteomes" id="UP000051529">
    <property type="component" value="Unassembled WGS sequence"/>
</dbReference>
<comment type="caution">
    <text evidence="4">The sequence shown here is derived from an EMBL/GenBank/DDBJ whole genome shotgun (WGS) entry which is preliminary data.</text>
</comment>
<dbReference type="Gene3D" id="3.40.50.300">
    <property type="entry name" value="P-loop containing nucleotide triphosphate hydrolases"/>
    <property type="match status" value="1"/>
</dbReference>
<feature type="domain" description="Polyphosphate kinase-2-related" evidence="3">
    <location>
        <begin position="31"/>
        <end position="263"/>
    </location>
</feature>
<dbReference type="GeneID" id="66523040"/>
<dbReference type="PANTHER" id="PTHR34383:SF3">
    <property type="entry name" value="POLYPHOSPHATE:AMP PHOSPHOTRANSFERASE"/>
    <property type="match status" value="1"/>
</dbReference>
<gene>
    <name evidence="4" type="ORF">IV44_GL000686</name>
</gene>
<dbReference type="AlphaFoldDB" id="A0A0R2KVW9"/>
<dbReference type="PIRSF" id="PIRSF028756">
    <property type="entry name" value="PPK2_prd"/>
    <property type="match status" value="1"/>
</dbReference>
<accession>A0A0R2KVW9</accession>
<evidence type="ECO:0000259" key="3">
    <source>
        <dbReference type="Pfam" id="PF03976"/>
    </source>
</evidence>
<dbReference type="GO" id="GO:0006797">
    <property type="term" value="P:polyphosphate metabolic process"/>
    <property type="evidence" value="ECO:0007669"/>
    <property type="project" value="InterPro"/>
</dbReference>
<evidence type="ECO:0000313" key="4">
    <source>
        <dbReference type="EMBL" id="KRN90413.1"/>
    </source>
</evidence>
<keyword evidence="1" id="KW-0808">Transferase</keyword>
<dbReference type="InterPro" id="IPR016898">
    <property type="entry name" value="Polyphosphate_phosphotransfera"/>
</dbReference>
<name>A0A0R2KVW9_LACAM</name>
<evidence type="ECO:0000256" key="1">
    <source>
        <dbReference type="ARBA" id="ARBA00022679"/>
    </source>
</evidence>
<dbReference type="RefSeq" id="WP_013437098.1">
    <property type="nucleotide sequence ID" value="NZ_JQBQ01000022.1"/>
</dbReference>
<reference evidence="4 5" key="1">
    <citation type="journal article" date="2015" name="Genome Announc.">
        <title>Expanding the biotechnology potential of lactobacilli through comparative genomics of 213 strains and associated genera.</title>
        <authorList>
            <person name="Sun Z."/>
            <person name="Harris H.M."/>
            <person name="McCann A."/>
            <person name="Guo C."/>
            <person name="Argimon S."/>
            <person name="Zhang W."/>
            <person name="Yang X."/>
            <person name="Jeffery I.B."/>
            <person name="Cooney J.C."/>
            <person name="Kagawa T.F."/>
            <person name="Liu W."/>
            <person name="Song Y."/>
            <person name="Salvetti E."/>
            <person name="Wrobel A."/>
            <person name="Rasinkangas P."/>
            <person name="Parkhill J."/>
            <person name="Rea M.C."/>
            <person name="O'Sullivan O."/>
            <person name="Ritari J."/>
            <person name="Douillard F.P."/>
            <person name="Paul Ross R."/>
            <person name="Yang R."/>
            <person name="Briner A.E."/>
            <person name="Felis G.E."/>
            <person name="de Vos W.M."/>
            <person name="Barrangou R."/>
            <person name="Klaenhammer T.R."/>
            <person name="Caufield P.W."/>
            <person name="Cui Y."/>
            <person name="Zhang H."/>
            <person name="O'Toole P.W."/>
        </authorList>
    </citation>
    <scope>NUCLEOTIDE SEQUENCE [LARGE SCALE GENOMIC DNA]</scope>
    <source>
        <strain evidence="4 5">DSM 16698</strain>
    </source>
</reference>
<organism evidence="4 5">
    <name type="scientific">Lactobacillus amylovorus subsp. animalium DSM 16698</name>
    <dbReference type="NCBI Taxonomy" id="695563"/>
    <lineage>
        <taxon>Bacteria</taxon>
        <taxon>Bacillati</taxon>
        <taxon>Bacillota</taxon>
        <taxon>Bacilli</taxon>
        <taxon>Lactobacillales</taxon>
        <taxon>Lactobacillaceae</taxon>
        <taxon>Lactobacillus</taxon>
        <taxon>Lactobacillus amylovorus subsp. animalium</taxon>
    </lineage>
</organism>
<dbReference type="InterPro" id="IPR022488">
    <property type="entry name" value="PPK2-related"/>
</dbReference>
<dbReference type="Pfam" id="PF03976">
    <property type="entry name" value="PPK2"/>
    <property type="match status" value="1"/>
</dbReference>
<proteinExistence type="predicted"/>